<evidence type="ECO:0000256" key="1">
    <source>
        <dbReference type="ARBA" id="ARBA00022723"/>
    </source>
</evidence>
<accession>A0AAF0YHW4</accession>
<evidence type="ECO:0000313" key="8">
    <source>
        <dbReference type="Proteomes" id="UP000827549"/>
    </source>
</evidence>
<keyword evidence="8" id="KW-1185">Reference proteome</keyword>
<dbReference type="InterPro" id="IPR000306">
    <property type="entry name" value="Znf_FYVE"/>
</dbReference>
<dbReference type="PROSITE" id="PS50178">
    <property type="entry name" value="ZF_FYVE"/>
    <property type="match status" value="1"/>
</dbReference>
<dbReference type="EMBL" id="CP086719">
    <property type="protein sequence ID" value="WOO84706.1"/>
    <property type="molecule type" value="Genomic_DNA"/>
</dbReference>
<dbReference type="SUPFAM" id="SSF57903">
    <property type="entry name" value="FYVE/PHD zinc finger"/>
    <property type="match status" value="1"/>
</dbReference>
<feature type="domain" description="FYVE-type" evidence="6">
    <location>
        <begin position="121"/>
        <end position="182"/>
    </location>
</feature>
<keyword evidence="2 4" id="KW-0863">Zinc-finger</keyword>
<dbReference type="InterPro" id="IPR052113">
    <property type="entry name" value="FYVE-type_Zinc_Finger"/>
</dbReference>
<dbReference type="Pfam" id="PF01363">
    <property type="entry name" value="FYVE"/>
    <property type="match status" value="1"/>
</dbReference>
<evidence type="ECO:0000256" key="2">
    <source>
        <dbReference type="ARBA" id="ARBA00022771"/>
    </source>
</evidence>
<evidence type="ECO:0000256" key="3">
    <source>
        <dbReference type="ARBA" id="ARBA00022833"/>
    </source>
</evidence>
<dbReference type="Gene3D" id="3.30.40.10">
    <property type="entry name" value="Zinc/RING finger domain, C3HC4 (zinc finger)"/>
    <property type="match status" value="1"/>
</dbReference>
<dbReference type="SMART" id="SM00064">
    <property type="entry name" value="FYVE"/>
    <property type="match status" value="1"/>
</dbReference>
<dbReference type="InterPro" id="IPR017455">
    <property type="entry name" value="Znf_FYVE-rel"/>
</dbReference>
<feature type="compositionally biased region" description="Low complexity" evidence="5">
    <location>
        <begin position="70"/>
        <end position="82"/>
    </location>
</feature>
<keyword evidence="1" id="KW-0479">Metal-binding</keyword>
<dbReference type="PANTHER" id="PTHR39490:SF8">
    <property type="entry name" value="ZINC FINGER FYVE DOMAIN-CONTAINING PROTEIN 21"/>
    <property type="match status" value="1"/>
</dbReference>
<protein>
    <submittedName>
        <fullName evidence="7">Pleckstrin y domain-containing family F member 2</fullName>
    </submittedName>
</protein>
<dbReference type="InterPro" id="IPR013083">
    <property type="entry name" value="Znf_RING/FYVE/PHD"/>
</dbReference>
<dbReference type="InterPro" id="IPR011011">
    <property type="entry name" value="Znf_FYVE_PHD"/>
</dbReference>
<gene>
    <name evidence="7" type="primary">PLEKHF2</name>
    <name evidence="7" type="ORF">LOC62_06G008223</name>
</gene>
<evidence type="ECO:0000256" key="5">
    <source>
        <dbReference type="SAM" id="MobiDB-lite"/>
    </source>
</evidence>
<dbReference type="GO" id="GO:0008270">
    <property type="term" value="F:zinc ion binding"/>
    <property type="evidence" value="ECO:0007669"/>
    <property type="project" value="UniProtKB-KW"/>
</dbReference>
<dbReference type="AlphaFoldDB" id="A0AAF0YHW4"/>
<evidence type="ECO:0000313" key="7">
    <source>
        <dbReference type="EMBL" id="WOO84706.1"/>
    </source>
</evidence>
<feature type="region of interest" description="Disordered" evidence="5">
    <location>
        <begin position="57"/>
        <end position="82"/>
    </location>
</feature>
<name>A0AAF0YHW4_9TREE</name>
<sequence length="364" mass="39084">MSHTSRASGSSLLHLYRPLQLNDAPAHDSGIHDDDGLSTSSGSISWPSMKLDMSAATHIKPPMVRRETSDSSTSESSSSSTDAFEGCLDLLRSIKGTTPSAKPKDAWQPDQDTVLCNNSQCSAMFGQGKLSLGPRRHHCRYCGMIFCGSHSTRRWPLQTLDGNNRPALLALRVCDGCYSALAEDEPSPACVATTSASSASLPTEDLLLSEAYGVCGAASIGRSLSSSAVDGLQPRLAPIADWMDRSGVLSLYPLAIQSSHSRTGSPVAPRSAGPLFAPTVLCRRTAKEREWERMTLRRRRKEVSKAAFIATPAGSEAGSDYEDDLDTPLARETGDTIFRLGAHPRDRKKAAMDVPNGPADWSTF</sequence>
<dbReference type="CDD" id="cd15760">
    <property type="entry name" value="FYVE_scVPS27p_like"/>
    <property type="match status" value="1"/>
</dbReference>
<evidence type="ECO:0000259" key="6">
    <source>
        <dbReference type="PROSITE" id="PS50178"/>
    </source>
</evidence>
<evidence type="ECO:0000256" key="4">
    <source>
        <dbReference type="PROSITE-ProRule" id="PRU00091"/>
    </source>
</evidence>
<feature type="region of interest" description="Disordered" evidence="5">
    <location>
        <begin position="339"/>
        <end position="364"/>
    </location>
</feature>
<organism evidence="7 8">
    <name type="scientific">Vanrija pseudolonga</name>
    <dbReference type="NCBI Taxonomy" id="143232"/>
    <lineage>
        <taxon>Eukaryota</taxon>
        <taxon>Fungi</taxon>
        <taxon>Dikarya</taxon>
        <taxon>Basidiomycota</taxon>
        <taxon>Agaricomycotina</taxon>
        <taxon>Tremellomycetes</taxon>
        <taxon>Trichosporonales</taxon>
        <taxon>Trichosporonaceae</taxon>
        <taxon>Vanrija</taxon>
    </lineage>
</organism>
<reference evidence="7" key="1">
    <citation type="submission" date="2023-10" db="EMBL/GenBank/DDBJ databases">
        <authorList>
            <person name="Noh H."/>
        </authorList>
    </citation>
    <scope>NUCLEOTIDE SEQUENCE</scope>
    <source>
        <strain evidence="7">DUCC4014</strain>
    </source>
</reference>
<dbReference type="Proteomes" id="UP000827549">
    <property type="component" value="Chromosome 6"/>
</dbReference>
<dbReference type="GeneID" id="87811390"/>
<dbReference type="PANTHER" id="PTHR39490">
    <property type="entry name" value="ARRESTIN DOMAIN-CONTAINING PROTEIN D"/>
    <property type="match status" value="1"/>
</dbReference>
<proteinExistence type="predicted"/>
<keyword evidence="3" id="KW-0862">Zinc</keyword>
<dbReference type="RefSeq" id="XP_062630732.1">
    <property type="nucleotide sequence ID" value="XM_062774748.1"/>
</dbReference>